<accession>A0A5B0MB25</accession>
<reference evidence="1 2" key="1">
    <citation type="submission" date="2019-05" db="EMBL/GenBank/DDBJ databases">
        <title>Emergence of the Ug99 lineage of the wheat stem rust pathogen through somatic hybridization.</title>
        <authorList>
            <person name="Li F."/>
            <person name="Upadhyaya N.M."/>
            <person name="Sperschneider J."/>
            <person name="Matny O."/>
            <person name="Nguyen-Phuc H."/>
            <person name="Mago R."/>
            <person name="Raley C."/>
            <person name="Miller M.E."/>
            <person name="Silverstein K.A.T."/>
            <person name="Henningsen E."/>
            <person name="Hirsch C.D."/>
            <person name="Visser B."/>
            <person name="Pretorius Z.A."/>
            <person name="Steffenson B.J."/>
            <person name="Schwessinger B."/>
            <person name="Dodds P.N."/>
            <person name="Figueroa M."/>
        </authorList>
    </citation>
    <scope>NUCLEOTIDE SEQUENCE [LARGE SCALE GENOMIC DNA]</scope>
    <source>
        <strain evidence="1">21-0</strain>
    </source>
</reference>
<evidence type="ECO:0000313" key="1">
    <source>
        <dbReference type="EMBL" id="KAA1073476.1"/>
    </source>
</evidence>
<name>A0A5B0MB25_PUCGR</name>
<proteinExistence type="predicted"/>
<comment type="caution">
    <text evidence="1">The sequence shown here is derived from an EMBL/GenBank/DDBJ whole genome shotgun (WGS) entry which is preliminary data.</text>
</comment>
<protein>
    <submittedName>
        <fullName evidence="1">Uncharacterized protein</fullName>
    </submittedName>
</protein>
<dbReference type="AlphaFoldDB" id="A0A5B0MB25"/>
<dbReference type="Proteomes" id="UP000324748">
    <property type="component" value="Unassembled WGS sequence"/>
</dbReference>
<organism evidence="1 2">
    <name type="scientific">Puccinia graminis f. sp. tritici</name>
    <dbReference type="NCBI Taxonomy" id="56615"/>
    <lineage>
        <taxon>Eukaryota</taxon>
        <taxon>Fungi</taxon>
        <taxon>Dikarya</taxon>
        <taxon>Basidiomycota</taxon>
        <taxon>Pucciniomycotina</taxon>
        <taxon>Pucciniomycetes</taxon>
        <taxon>Pucciniales</taxon>
        <taxon>Pucciniaceae</taxon>
        <taxon>Puccinia</taxon>
    </lineage>
</organism>
<sequence>MLAAARSYVGNMFNLAMIGPQGIAIRESLMPFARLDLAEAIFIHITHHNHGRPSITIPNLPLWKLQLSTRANSLFSNTCLDVELQWQVRNDGTPPQRLLGG</sequence>
<gene>
    <name evidence="1" type="ORF">PGT21_013180</name>
</gene>
<evidence type="ECO:0000313" key="2">
    <source>
        <dbReference type="Proteomes" id="UP000324748"/>
    </source>
</evidence>
<keyword evidence="2" id="KW-1185">Reference proteome</keyword>
<dbReference type="EMBL" id="VSWC01000158">
    <property type="protein sequence ID" value="KAA1073476.1"/>
    <property type="molecule type" value="Genomic_DNA"/>
</dbReference>